<dbReference type="EMBL" id="LBVL01000012">
    <property type="protein sequence ID" value="KKQ84919.1"/>
    <property type="molecule type" value="Genomic_DNA"/>
</dbReference>
<reference evidence="2 3" key="1">
    <citation type="journal article" date="2015" name="Nature">
        <title>rRNA introns, odd ribosomes, and small enigmatic genomes across a large radiation of phyla.</title>
        <authorList>
            <person name="Brown C.T."/>
            <person name="Hug L.A."/>
            <person name="Thomas B.C."/>
            <person name="Sharon I."/>
            <person name="Castelle C.J."/>
            <person name="Singh A."/>
            <person name="Wilkins M.J."/>
            <person name="Williams K.H."/>
            <person name="Banfield J.F."/>
        </authorList>
    </citation>
    <scope>NUCLEOTIDE SEQUENCE [LARGE SCALE GENOMIC DNA]</scope>
</reference>
<dbReference type="Pfam" id="PF01850">
    <property type="entry name" value="PIN"/>
    <property type="match status" value="1"/>
</dbReference>
<dbReference type="AlphaFoldDB" id="A0A0G0NG85"/>
<evidence type="ECO:0000313" key="2">
    <source>
        <dbReference type="EMBL" id="KKQ84919.1"/>
    </source>
</evidence>
<dbReference type="SUPFAM" id="SSF88723">
    <property type="entry name" value="PIN domain-like"/>
    <property type="match status" value="1"/>
</dbReference>
<sequence length="132" mass="15380">MDYLLDTHVLLWHFVLPKKLSNNIKTILLDLKSNIFISTVSLWEIALKVSIGKLDLKGKNPDDIPEAARSLGFNFLNLDPHTAASFYKLPRYKNKDPFDRMLAWQAINEKFILLSKDKGFDDYQKEGLKRIW</sequence>
<evidence type="ECO:0000259" key="1">
    <source>
        <dbReference type="Pfam" id="PF01850"/>
    </source>
</evidence>
<dbReference type="PANTHER" id="PTHR36173:SF2">
    <property type="entry name" value="RIBONUCLEASE VAPC16"/>
    <property type="match status" value="1"/>
</dbReference>
<name>A0A0G0NG85_9BACT</name>
<feature type="domain" description="PIN" evidence="1">
    <location>
        <begin position="3"/>
        <end position="125"/>
    </location>
</feature>
<dbReference type="InterPro" id="IPR029060">
    <property type="entry name" value="PIN-like_dom_sf"/>
</dbReference>
<evidence type="ECO:0000313" key="3">
    <source>
        <dbReference type="Proteomes" id="UP000034081"/>
    </source>
</evidence>
<organism evidence="2 3">
    <name type="scientific">Candidatus Woesebacteria bacterium GW2011_GWB1_38_8</name>
    <dbReference type="NCBI Taxonomy" id="1618570"/>
    <lineage>
        <taxon>Bacteria</taxon>
        <taxon>Candidatus Woeseibacteriota</taxon>
    </lineage>
</organism>
<dbReference type="PANTHER" id="PTHR36173">
    <property type="entry name" value="RIBONUCLEASE VAPC16-RELATED"/>
    <property type="match status" value="1"/>
</dbReference>
<proteinExistence type="predicted"/>
<comment type="caution">
    <text evidence="2">The sequence shown here is derived from an EMBL/GenBank/DDBJ whole genome shotgun (WGS) entry which is preliminary data.</text>
</comment>
<dbReference type="Gene3D" id="3.40.50.1010">
    <property type="entry name" value="5'-nuclease"/>
    <property type="match status" value="1"/>
</dbReference>
<dbReference type="InterPro" id="IPR052919">
    <property type="entry name" value="TA_system_RNase"/>
</dbReference>
<gene>
    <name evidence="2" type="ORF">UT08_C0012G0015</name>
</gene>
<accession>A0A0G0NG85</accession>
<dbReference type="Proteomes" id="UP000034081">
    <property type="component" value="Unassembled WGS sequence"/>
</dbReference>
<dbReference type="InterPro" id="IPR002716">
    <property type="entry name" value="PIN_dom"/>
</dbReference>
<dbReference type="STRING" id="1618570.UT08_C0012G0015"/>
<dbReference type="CDD" id="cd09872">
    <property type="entry name" value="PIN_Sll0205-like"/>
    <property type="match status" value="1"/>
</dbReference>
<protein>
    <submittedName>
        <fullName evidence="2">PIN domain protein</fullName>
    </submittedName>
</protein>
<dbReference type="InterPro" id="IPR041705">
    <property type="entry name" value="PIN_Sll0205"/>
</dbReference>